<feature type="region of interest" description="Disordered" evidence="5">
    <location>
        <begin position="156"/>
        <end position="185"/>
    </location>
</feature>
<proteinExistence type="inferred from homology"/>
<dbReference type="PANTHER" id="PTHR28625:SF1">
    <property type="entry name" value="PROTEIN PHOSPHATASE 1 REGULATORY SUBUNIT 35"/>
    <property type="match status" value="1"/>
</dbReference>
<organism evidence="7 8">
    <name type="scientific">Patella caerulea</name>
    <name type="common">Rayed Mediterranean limpet</name>
    <dbReference type="NCBI Taxonomy" id="87958"/>
    <lineage>
        <taxon>Eukaryota</taxon>
        <taxon>Metazoa</taxon>
        <taxon>Spiralia</taxon>
        <taxon>Lophotrochozoa</taxon>
        <taxon>Mollusca</taxon>
        <taxon>Gastropoda</taxon>
        <taxon>Patellogastropoda</taxon>
        <taxon>Patelloidea</taxon>
        <taxon>Patellidae</taxon>
        <taxon>Patella</taxon>
    </lineage>
</organism>
<gene>
    <name evidence="7" type="ORF">SNE40_013849</name>
</gene>
<feature type="compositionally biased region" description="Basic residues" evidence="5">
    <location>
        <begin position="345"/>
        <end position="357"/>
    </location>
</feature>
<keyword evidence="2" id="KW-0963">Cytoplasm</keyword>
<dbReference type="GO" id="GO:0019902">
    <property type="term" value="F:phosphatase binding"/>
    <property type="evidence" value="ECO:0007669"/>
    <property type="project" value="InterPro"/>
</dbReference>
<comment type="caution">
    <text evidence="7">The sequence shown here is derived from an EMBL/GenBank/DDBJ whole genome shotgun (WGS) entry which is preliminary data.</text>
</comment>
<evidence type="ECO:0000259" key="6">
    <source>
        <dbReference type="Pfam" id="PF15503"/>
    </source>
</evidence>
<dbReference type="InterPro" id="IPR033590">
    <property type="entry name" value="PPP1R35"/>
</dbReference>
<evidence type="ECO:0000256" key="5">
    <source>
        <dbReference type="SAM" id="MobiDB-lite"/>
    </source>
</evidence>
<evidence type="ECO:0000256" key="1">
    <source>
        <dbReference type="ARBA" id="ARBA00004114"/>
    </source>
</evidence>
<keyword evidence="3" id="KW-0206">Cytoskeleton</keyword>
<dbReference type="AlphaFoldDB" id="A0AAN8JDC4"/>
<dbReference type="Pfam" id="PF15503">
    <property type="entry name" value="PPP1R35_C"/>
    <property type="match status" value="1"/>
</dbReference>
<dbReference type="EMBL" id="JAZGQO010000010">
    <property type="protein sequence ID" value="KAK6175372.1"/>
    <property type="molecule type" value="Genomic_DNA"/>
</dbReference>
<accession>A0AAN8JDC4</accession>
<reference evidence="7 8" key="1">
    <citation type="submission" date="2024-01" db="EMBL/GenBank/DDBJ databases">
        <title>The genome of the rayed Mediterranean limpet Patella caerulea (Linnaeus, 1758).</title>
        <authorList>
            <person name="Anh-Thu Weber A."/>
            <person name="Halstead-Nussloch G."/>
        </authorList>
    </citation>
    <scope>NUCLEOTIDE SEQUENCE [LARGE SCALE GENOMIC DNA]</scope>
    <source>
        <strain evidence="7">AATW-2023a</strain>
        <tissue evidence="7">Whole specimen</tissue>
    </source>
</reference>
<dbReference type="InterPro" id="IPR029135">
    <property type="entry name" value="PPP1R35_C"/>
</dbReference>
<protein>
    <recommendedName>
        <fullName evidence="6">Protein phosphatase 1 regulatory subunit 35 C-terminal domain-containing protein</fullName>
    </recommendedName>
</protein>
<evidence type="ECO:0000313" key="7">
    <source>
        <dbReference type="EMBL" id="KAK6175372.1"/>
    </source>
</evidence>
<evidence type="ECO:0000256" key="2">
    <source>
        <dbReference type="ARBA" id="ARBA00022490"/>
    </source>
</evidence>
<keyword evidence="8" id="KW-1185">Reference proteome</keyword>
<sequence>MADGLISSQSVYSRDISDFTKTHRFTDYTQPSTSFEFDTQPTKPPIPSWKEEILKSAIPDTNLNLTPDRATKKFVTPSDRAMSPTVSIISKPLTKPKLKQKVRFDIDDSVDNGSILEISAKSPVEYDKPSVNLMVNSPSKSTPMKEYCPKMYASKTEQSVVSDSDLDVTQTDDDTNSDGHSRPMSLEQSYTETALRFLTIKESEQIKPEPPRIVDSVPAHARKCHAVKHVIVTREYENRPDPTDYQFPFVDHTVTFEPEHVFARPEYNSTLKISEELKDLKSSKPKVAQTLKQKLKQSEETRTDINEKASVKVNCSKDLFAGLVGVEPDINNLCLEVEREATLKSRSKSHKTNKSSSKKQYGISGTKSEPKVPDILEFYSEDRQREIPDLHLTGISISDVKLTTADQSTAFDIYRHNKVWDTLNN</sequence>
<comment type="similarity">
    <text evidence="4">Belongs to the PPP1R35 family.</text>
</comment>
<feature type="domain" description="Protein phosphatase 1 regulatory subunit 35 C-terminal" evidence="6">
    <location>
        <begin position="265"/>
        <end position="416"/>
    </location>
</feature>
<dbReference type="GO" id="GO:0005814">
    <property type="term" value="C:centriole"/>
    <property type="evidence" value="ECO:0007669"/>
    <property type="project" value="UniProtKB-SubCell"/>
</dbReference>
<feature type="region of interest" description="Disordered" evidence="5">
    <location>
        <begin position="344"/>
        <end position="368"/>
    </location>
</feature>
<dbReference type="GO" id="GO:1903724">
    <property type="term" value="P:positive regulation of centriole elongation"/>
    <property type="evidence" value="ECO:0007669"/>
    <property type="project" value="TreeGrafter"/>
</dbReference>
<dbReference type="PANTHER" id="PTHR28625">
    <property type="entry name" value="PROTEIN PHOSPHATASE 1 REGULATORY SUBUNIT 35"/>
    <property type="match status" value="1"/>
</dbReference>
<feature type="compositionally biased region" description="Acidic residues" evidence="5">
    <location>
        <begin position="164"/>
        <end position="176"/>
    </location>
</feature>
<evidence type="ECO:0000256" key="3">
    <source>
        <dbReference type="ARBA" id="ARBA00023212"/>
    </source>
</evidence>
<dbReference type="GO" id="GO:0045724">
    <property type="term" value="P:positive regulation of cilium assembly"/>
    <property type="evidence" value="ECO:0007669"/>
    <property type="project" value="TreeGrafter"/>
</dbReference>
<dbReference type="Proteomes" id="UP001347796">
    <property type="component" value="Unassembled WGS sequence"/>
</dbReference>
<evidence type="ECO:0000256" key="4">
    <source>
        <dbReference type="ARBA" id="ARBA00029452"/>
    </source>
</evidence>
<evidence type="ECO:0000313" key="8">
    <source>
        <dbReference type="Proteomes" id="UP001347796"/>
    </source>
</evidence>
<comment type="subcellular location">
    <subcellularLocation>
        <location evidence="1">Cytoplasm</location>
        <location evidence="1">Cytoskeleton</location>
        <location evidence="1">Microtubule organizing center</location>
        <location evidence="1">Centrosome</location>
        <location evidence="1">Centriole</location>
    </subcellularLocation>
</comment>
<name>A0AAN8JDC4_PATCE</name>